<accession>A0A0F9DSQ5</accession>
<comment type="caution">
    <text evidence="1">The sequence shown here is derived from an EMBL/GenBank/DDBJ whole genome shotgun (WGS) entry which is preliminary data.</text>
</comment>
<protein>
    <submittedName>
        <fullName evidence="1">Uncharacterized protein</fullName>
    </submittedName>
</protein>
<dbReference type="AlphaFoldDB" id="A0A0F9DSQ5"/>
<gene>
    <name evidence="1" type="ORF">LCGC14_2161730</name>
</gene>
<evidence type="ECO:0000313" key="1">
    <source>
        <dbReference type="EMBL" id="KKL64764.1"/>
    </source>
</evidence>
<proteinExistence type="predicted"/>
<organism evidence="1">
    <name type="scientific">marine sediment metagenome</name>
    <dbReference type="NCBI Taxonomy" id="412755"/>
    <lineage>
        <taxon>unclassified sequences</taxon>
        <taxon>metagenomes</taxon>
        <taxon>ecological metagenomes</taxon>
    </lineage>
</organism>
<reference evidence="1" key="1">
    <citation type="journal article" date="2015" name="Nature">
        <title>Complex archaea that bridge the gap between prokaryotes and eukaryotes.</title>
        <authorList>
            <person name="Spang A."/>
            <person name="Saw J.H."/>
            <person name="Jorgensen S.L."/>
            <person name="Zaremba-Niedzwiedzka K."/>
            <person name="Martijn J."/>
            <person name="Lind A.E."/>
            <person name="van Eijk R."/>
            <person name="Schleper C."/>
            <person name="Guy L."/>
            <person name="Ettema T.J."/>
        </authorList>
    </citation>
    <scope>NUCLEOTIDE SEQUENCE</scope>
</reference>
<dbReference type="EMBL" id="LAZR01027747">
    <property type="protein sequence ID" value="KKL64764.1"/>
    <property type="molecule type" value="Genomic_DNA"/>
</dbReference>
<sequence>MTEKDKVEGKVARVTDWSSHKGYFLNIADDSNDYYGFGKCKGQVGETVEIEVSEGTGNFSDKIRIDKLYSKATVKEAVKETADKDMEIVAKSIESGENTYFARQNLIIRQTCIKAAAVIVVGEMRTNPVVVETGIIERTLFIAERLYAWVTESDLKLPEPPEEP</sequence>
<name>A0A0F9DSQ5_9ZZZZ</name>